<dbReference type="InterPro" id="IPR009187">
    <property type="entry name" value="Prok_Ku"/>
</dbReference>
<keyword evidence="3" id="KW-1133">Transmembrane helix</keyword>
<keyword evidence="6" id="KW-1185">Reference proteome</keyword>
<feature type="domain" description="Ku" evidence="4">
    <location>
        <begin position="70"/>
        <end position="198"/>
    </location>
</feature>
<feature type="region of interest" description="Disordered" evidence="2">
    <location>
        <begin position="1"/>
        <end position="20"/>
    </location>
</feature>
<evidence type="ECO:0000256" key="2">
    <source>
        <dbReference type="SAM" id="MobiDB-lite"/>
    </source>
</evidence>
<feature type="compositionally biased region" description="Basic and acidic residues" evidence="2">
    <location>
        <begin position="1"/>
        <end position="19"/>
    </location>
</feature>
<dbReference type="Gene3D" id="2.40.290.10">
    <property type="match status" value="1"/>
</dbReference>
<dbReference type="Proteomes" id="UP001595462">
    <property type="component" value="Unassembled WGS sequence"/>
</dbReference>
<dbReference type="EMBL" id="JBHRSS010000005">
    <property type="protein sequence ID" value="MFC3104726.1"/>
    <property type="molecule type" value="Genomic_DNA"/>
</dbReference>
<gene>
    <name evidence="5" type="ORF">ACFOSU_12610</name>
</gene>
<keyword evidence="3" id="KW-0812">Transmembrane</keyword>
<protein>
    <submittedName>
        <fullName evidence="5">Ku protein</fullName>
    </submittedName>
</protein>
<feature type="region of interest" description="Disordered" evidence="2">
    <location>
        <begin position="277"/>
        <end position="351"/>
    </location>
</feature>
<keyword evidence="1" id="KW-0238">DNA-binding</keyword>
<dbReference type="InterPro" id="IPR016194">
    <property type="entry name" value="SPOC-like_C_dom_sf"/>
</dbReference>
<dbReference type="PANTHER" id="PTHR41251:SF1">
    <property type="entry name" value="NON-HOMOLOGOUS END JOINING PROTEIN KU"/>
    <property type="match status" value="1"/>
</dbReference>
<keyword evidence="3" id="KW-0472">Membrane</keyword>
<dbReference type="InterPro" id="IPR006164">
    <property type="entry name" value="DNA_bd_Ku70/Ku80"/>
</dbReference>
<dbReference type="SMART" id="SM00559">
    <property type="entry name" value="Ku78"/>
    <property type="match status" value="1"/>
</dbReference>
<dbReference type="PANTHER" id="PTHR41251">
    <property type="entry name" value="NON-HOMOLOGOUS END JOINING PROTEIN KU"/>
    <property type="match status" value="1"/>
</dbReference>
<evidence type="ECO:0000313" key="6">
    <source>
        <dbReference type="Proteomes" id="UP001595462"/>
    </source>
</evidence>
<name>A0ABV7ES14_9GAMM</name>
<sequence>MPEKKQHHEQESHEAEHHGPRPFWSGTITFGLVSLPVSLFVATRSKRVALRMIDHEGEPLARRYFCPKEKTALEPEEIVRGYEIEKNKFVLVDEEELDSIAPVKSQEIDLRRFVPVDGIDPMFFQRAYFLAPSQGAIKPYRLMAKSMEETERAGIATCVIRGKEYLLAILSYKGILRAEILRFADELRTPADIGLPKIKKAKNKTVSQMVKSINANSRKTLDRDELLDERAARILGIVDEKLEADEDVIHDPEDIEDEGKEDESVPVDLMAVLKQSLQQKAHSSGQRGEKKSSGKSKRAAGSKKKRNGRKKDTGTRDDMTRDELYTKARDLDIVGRSRMTKSELAAATKGT</sequence>
<feature type="transmembrane region" description="Helical" evidence="3">
    <location>
        <begin position="23"/>
        <end position="42"/>
    </location>
</feature>
<feature type="compositionally biased region" description="Basic and acidic residues" evidence="2">
    <location>
        <begin position="310"/>
        <end position="335"/>
    </location>
</feature>
<feature type="compositionally biased region" description="Basic residues" evidence="2">
    <location>
        <begin position="293"/>
        <end position="309"/>
    </location>
</feature>
<evidence type="ECO:0000259" key="4">
    <source>
        <dbReference type="SMART" id="SM00559"/>
    </source>
</evidence>
<evidence type="ECO:0000313" key="5">
    <source>
        <dbReference type="EMBL" id="MFC3104726.1"/>
    </source>
</evidence>
<dbReference type="RefSeq" id="WP_380690145.1">
    <property type="nucleotide sequence ID" value="NZ_JBHRSS010000005.1"/>
</dbReference>
<dbReference type="PIRSF" id="PIRSF006493">
    <property type="entry name" value="Prok_Ku"/>
    <property type="match status" value="1"/>
</dbReference>
<organism evidence="5 6">
    <name type="scientific">Salinisphaera aquimarina</name>
    <dbReference type="NCBI Taxonomy" id="2094031"/>
    <lineage>
        <taxon>Bacteria</taxon>
        <taxon>Pseudomonadati</taxon>
        <taxon>Pseudomonadota</taxon>
        <taxon>Gammaproteobacteria</taxon>
        <taxon>Salinisphaerales</taxon>
        <taxon>Salinisphaeraceae</taxon>
        <taxon>Salinisphaera</taxon>
    </lineage>
</organism>
<comment type="caution">
    <text evidence="5">The sequence shown here is derived from an EMBL/GenBank/DDBJ whole genome shotgun (WGS) entry which is preliminary data.</text>
</comment>
<evidence type="ECO:0000256" key="1">
    <source>
        <dbReference type="ARBA" id="ARBA00023125"/>
    </source>
</evidence>
<dbReference type="SUPFAM" id="SSF100939">
    <property type="entry name" value="SPOC domain-like"/>
    <property type="match status" value="1"/>
</dbReference>
<reference evidence="6" key="1">
    <citation type="journal article" date="2019" name="Int. J. Syst. Evol. Microbiol.">
        <title>The Global Catalogue of Microorganisms (GCM) 10K type strain sequencing project: providing services to taxonomists for standard genome sequencing and annotation.</title>
        <authorList>
            <consortium name="The Broad Institute Genomics Platform"/>
            <consortium name="The Broad Institute Genome Sequencing Center for Infectious Disease"/>
            <person name="Wu L."/>
            <person name="Ma J."/>
        </authorList>
    </citation>
    <scope>NUCLEOTIDE SEQUENCE [LARGE SCALE GENOMIC DNA]</scope>
    <source>
        <strain evidence="6">KCTC 52640</strain>
    </source>
</reference>
<accession>A0ABV7ES14</accession>
<proteinExistence type="predicted"/>
<evidence type="ECO:0000256" key="3">
    <source>
        <dbReference type="SAM" id="Phobius"/>
    </source>
</evidence>
<dbReference type="Pfam" id="PF02735">
    <property type="entry name" value="Ku"/>
    <property type="match status" value="1"/>
</dbReference>